<dbReference type="EMBL" id="FSQZ01000001">
    <property type="protein sequence ID" value="SIN67532.1"/>
    <property type="molecule type" value="Genomic_DNA"/>
</dbReference>
<evidence type="ECO:0000313" key="5">
    <source>
        <dbReference type="EMBL" id="SIN67532.1"/>
    </source>
</evidence>
<organism evidence="5 6">
    <name type="scientific">Acetomicrobium flavidum</name>
    <dbReference type="NCBI Taxonomy" id="49896"/>
    <lineage>
        <taxon>Bacteria</taxon>
        <taxon>Thermotogati</taxon>
        <taxon>Synergistota</taxon>
        <taxon>Synergistia</taxon>
        <taxon>Synergistales</taxon>
        <taxon>Acetomicrobiaceae</taxon>
        <taxon>Acetomicrobium</taxon>
    </lineage>
</organism>
<dbReference type="SUPFAM" id="SSF54862">
    <property type="entry name" value="4Fe-4S ferredoxins"/>
    <property type="match status" value="1"/>
</dbReference>
<evidence type="ECO:0000256" key="1">
    <source>
        <dbReference type="ARBA" id="ARBA00022723"/>
    </source>
</evidence>
<feature type="domain" description="4Fe-4S ferredoxin-type" evidence="4">
    <location>
        <begin position="148"/>
        <end position="177"/>
    </location>
</feature>
<dbReference type="Proteomes" id="UP000185093">
    <property type="component" value="Unassembled WGS sequence"/>
</dbReference>
<evidence type="ECO:0000259" key="4">
    <source>
        <dbReference type="PROSITE" id="PS51379"/>
    </source>
</evidence>
<dbReference type="RefSeq" id="WP_014805960.1">
    <property type="nucleotide sequence ID" value="NZ_DAONLC010000017.1"/>
</dbReference>
<reference evidence="5 6" key="1">
    <citation type="submission" date="2016-11" db="EMBL/GenBank/DDBJ databases">
        <authorList>
            <person name="Varghese N."/>
            <person name="Submissions S."/>
        </authorList>
    </citation>
    <scope>NUCLEOTIDE SEQUENCE [LARGE SCALE GENOMIC DNA]</scope>
    <source>
        <strain evidence="5 6">DSM 20664</strain>
    </source>
</reference>
<name>A0ABY1JD77_9BACT</name>
<evidence type="ECO:0000256" key="2">
    <source>
        <dbReference type="ARBA" id="ARBA00023004"/>
    </source>
</evidence>
<dbReference type="PANTHER" id="PTHR42827">
    <property type="entry name" value="IRON-SULFUR CLUSTER-BINDING PROTEIN-RELATED"/>
    <property type="match status" value="1"/>
</dbReference>
<comment type="caution">
    <text evidence="5">The sequence shown here is derived from an EMBL/GenBank/DDBJ whole genome shotgun (WGS) entry which is preliminary data.</text>
</comment>
<evidence type="ECO:0000313" key="6">
    <source>
        <dbReference type="Proteomes" id="UP000185093"/>
    </source>
</evidence>
<dbReference type="PANTHER" id="PTHR42827:SF1">
    <property type="entry name" value="IRON-SULFUR CLUSTER-BINDING PROTEIN"/>
    <property type="match status" value="1"/>
</dbReference>
<dbReference type="InterPro" id="IPR017900">
    <property type="entry name" value="4Fe4S_Fe_S_CS"/>
</dbReference>
<dbReference type="Pfam" id="PF13484">
    <property type="entry name" value="Fer4_16"/>
    <property type="match status" value="1"/>
</dbReference>
<keyword evidence="6" id="KW-1185">Reference proteome</keyword>
<dbReference type="InterPro" id="IPR017896">
    <property type="entry name" value="4Fe4S_Fe-S-bd"/>
</dbReference>
<protein>
    <submittedName>
        <fullName evidence="5">4Fe-4S double cluster binding domain-containing protein</fullName>
    </submittedName>
</protein>
<keyword evidence="1" id="KW-0479">Metal-binding</keyword>
<sequence length="233" mass="25125">MTFSEELRKRLIREGASLVGFADLAGISPEADMPFGISIAYALDPKVISQIVSGPTSEYAALYHRANDMLNKLGEMAEGMIASKGYKAKRIPSTIKVDPNKLFTPLPHKTTATRAGLGWIGKCALLVTKPFGSAVRLASVLTDMELPVGVPIESSKCGSCASCVKACPVNAPTGKEWDVRLKREDFFKVELCYGETAKNANRPEIGAMICGMCIAACPWTKAYIAGGNFEDRR</sequence>
<dbReference type="PROSITE" id="PS00198">
    <property type="entry name" value="4FE4S_FER_1"/>
    <property type="match status" value="1"/>
</dbReference>
<keyword evidence="3" id="KW-0411">Iron-sulfur</keyword>
<accession>A0ABY1JD77</accession>
<evidence type="ECO:0000256" key="3">
    <source>
        <dbReference type="ARBA" id="ARBA00023014"/>
    </source>
</evidence>
<dbReference type="PROSITE" id="PS51379">
    <property type="entry name" value="4FE4S_FER_2"/>
    <property type="match status" value="1"/>
</dbReference>
<proteinExistence type="predicted"/>
<gene>
    <name evidence="5" type="ORF">SAMN05444368_1070</name>
</gene>
<keyword evidence="2" id="KW-0408">Iron</keyword>